<dbReference type="AlphaFoldDB" id="A0AA96WB21"/>
<evidence type="ECO:0000256" key="6">
    <source>
        <dbReference type="ARBA" id="ARBA00023136"/>
    </source>
</evidence>
<dbReference type="SUPFAM" id="SSF53448">
    <property type="entry name" value="Nucleotide-diphospho-sugar transferases"/>
    <property type="match status" value="1"/>
</dbReference>
<evidence type="ECO:0000256" key="2">
    <source>
        <dbReference type="ARBA" id="ARBA00022676"/>
    </source>
</evidence>
<keyword evidence="3" id="KW-0808">Transferase</keyword>
<dbReference type="PANTHER" id="PTHR43867">
    <property type="entry name" value="CELLULOSE SYNTHASE CATALYTIC SUBUNIT A [UDP-FORMING]"/>
    <property type="match status" value="1"/>
</dbReference>
<proteinExistence type="predicted"/>
<feature type="domain" description="Glycosyltransferase 2-like" evidence="8">
    <location>
        <begin position="195"/>
        <end position="393"/>
    </location>
</feature>
<dbReference type="InterPro" id="IPR029044">
    <property type="entry name" value="Nucleotide-diphossugar_trans"/>
</dbReference>
<feature type="transmembrane region" description="Helical" evidence="7">
    <location>
        <begin position="396"/>
        <end position="420"/>
    </location>
</feature>
<keyword evidence="5 7" id="KW-1133">Transmembrane helix</keyword>
<keyword evidence="6 7" id="KW-0472">Membrane</keyword>
<evidence type="ECO:0000256" key="3">
    <source>
        <dbReference type="ARBA" id="ARBA00022679"/>
    </source>
</evidence>
<keyword evidence="4 7" id="KW-0812">Transmembrane</keyword>
<organism evidence="9">
    <name type="scientific">Leptolyngbya sp. NK1-12</name>
    <dbReference type="NCBI Taxonomy" id="2547451"/>
    <lineage>
        <taxon>Bacteria</taxon>
        <taxon>Bacillati</taxon>
        <taxon>Cyanobacteriota</taxon>
        <taxon>Cyanophyceae</taxon>
        <taxon>Leptolyngbyales</taxon>
        <taxon>Leptolyngbyaceae</taxon>
        <taxon>Leptolyngbya group</taxon>
        <taxon>Leptolyngbya</taxon>
    </lineage>
</organism>
<keyword evidence="2" id="KW-0328">Glycosyltransferase</keyword>
<dbReference type="InterPro" id="IPR001173">
    <property type="entry name" value="Glyco_trans_2-like"/>
</dbReference>
<dbReference type="Gene3D" id="3.90.550.10">
    <property type="entry name" value="Spore Coat Polysaccharide Biosynthesis Protein SpsA, Chain A"/>
    <property type="match status" value="1"/>
</dbReference>
<evidence type="ECO:0000256" key="5">
    <source>
        <dbReference type="ARBA" id="ARBA00022989"/>
    </source>
</evidence>
<dbReference type="GO" id="GO:0016757">
    <property type="term" value="F:glycosyltransferase activity"/>
    <property type="evidence" value="ECO:0007669"/>
    <property type="project" value="UniProtKB-KW"/>
</dbReference>
<gene>
    <name evidence="9" type="ORF">HJG54_02340</name>
</gene>
<evidence type="ECO:0000256" key="7">
    <source>
        <dbReference type="SAM" id="Phobius"/>
    </source>
</evidence>
<dbReference type="EMBL" id="CP053586">
    <property type="protein sequence ID" value="WNZ21819.1"/>
    <property type="molecule type" value="Genomic_DNA"/>
</dbReference>
<accession>A0AA96WB21</accession>
<evidence type="ECO:0000256" key="1">
    <source>
        <dbReference type="ARBA" id="ARBA00004141"/>
    </source>
</evidence>
<dbReference type="RefSeq" id="WP_316433125.1">
    <property type="nucleotide sequence ID" value="NZ_CP053586.1"/>
</dbReference>
<dbReference type="CDD" id="cd06423">
    <property type="entry name" value="CESA_like"/>
    <property type="match status" value="1"/>
</dbReference>
<feature type="transmembrane region" description="Helical" evidence="7">
    <location>
        <begin position="12"/>
        <end position="32"/>
    </location>
</feature>
<evidence type="ECO:0000256" key="4">
    <source>
        <dbReference type="ARBA" id="ARBA00022692"/>
    </source>
</evidence>
<reference evidence="9" key="1">
    <citation type="submission" date="2020-05" db="EMBL/GenBank/DDBJ databases">
        <authorList>
            <person name="Zhu T."/>
            <person name="Keshari N."/>
            <person name="Lu X."/>
        </authorList>
    </citation>
    <scope>NUCLEOTIDE SEQUENCE</scope>
    <source>
        <strain evidence="9">NK1-12</strain>
    </source>
</reference>
<dbReference type="PANTHER" id="PTHR43867:SF2">
    <property type="entry name" value="CELLULOSE SYNTHASE CATALYTIC SUBUNIT A [UDP-FORMING]"/>
    <property type="match status" value="1"/>
</dbReference>
<evidence type="ECO:0000259" key="8">
    <source>
        <dbReference type="Pfam" id="PF13632"/>
    </source>
</evidence>
<sequence length="496" mass="57092">MRKWSVEIHKAVFTHVVLIGIPAIFFYCLRLGGWSLTGIHLVIATFYLFSAFMLLIESSSAVFRRFATDDYKKDKNRVHQTYYAAKALLGVGGSRQPYPKAPVPKCSFLVAAYLPNEQDIILETLEYILLNVERPPGGLEVILAYNTPIDLPIEQELQRLAQLYTELRLVRVEGSRSKAENLNAAFESVTGEITCILDADHHPAPDCFFRAWHWIDQGYDVVQGRSIIRNHDQNLLTQTVAIEFEMMYGIIHAAKSFLTDSSIFGGSNGYWRTSVLKRIRFNPVMLTEDIDASMRTLLNGYRILHDRSIISTELAPVDLYSFWFQRKRWAQGWLEVGLKYQRHVWRSDKLNSLQKVFWTYLLYYCEFYSLVAIQIIPLMISLSLHRTAVPTTISHYLWFSTLLSFFSGVCQTLVTAKIGAIRYPVSYYIKHMLLLIPYITFKNVIAIVGVYDHLRGNNSWKVTPRGKQPYYHSILHQTVPSTSNEPVVVHSTTKRL</sequence>
<comment type="subcellular location">
    <subcellularLocation>
        <location evidence="1">Membrane</location>
        <topology evidence="1">Multi-pass membrane protein</topology>
    </subcellularLocation>
</comment>
<dbReference type="GO" id="GO:0016020">
    <property type="term" value="C:membrane"/>
    <property type="evidence" value="ECO:0007669"/>
    <property type="project" value="UniProtKB-SubCell"/>
</dbReference>
<feature type="transmembrane region" description="Helical" evidence="7">
    <location>
        <begin position="432"/>
        <end position="451"/>
    </location>
</feature>
<dbReference type="Pfam" id="PF13632">
    <property type="entry name" value="Glyco_trans_2_3"/>
    <property type="match status" value="1"/>
</dbReference>
<feature type="transmembrane region" description="Helical" evidence="7">
    <location>
        <begin position="38"/>
        <end position="56"/>
    </location>
</feature>
<evidence type="ECO:0000313" key="9">
    <source>
        <dbReference type="EMBL" id="WNZ21819.1"/>
    </source>
</evidence>
<protein>
    <submittedName>
        <fullName evidence="9">Glycosyltransferase family 2 protein</fullName>
    </submittedName>
</protein>
<dbReference type="InterPro" id="IPR050321">
    <property type="entry name" value="Glycosyltr_2/OpgH_subfam"/>
</dbReference>
<name>A0AA96WB21_9CYAN</name>
<feature type="transmembrane region" description="Helical" evidence="7">
    <location>
        <begin position="356"/>
        <end position="376"/>
    </location>
</feature>